<proteinExistence type="predicted"/>
<comment type="caution">
    <text evidence="2">The sequence shown here is derived from an EMBL/GenBank/DDBJ whole genome shotgun (WGS) entry which is preliminary data.</text>
</comment>
<evidence type="ECO:0000313" key="3">
    <source>
        <dbReference type="Proteomes" id="UP001208570"/>
    </source>
</evidence>
<feature type="compositionally biased region" description="Polar residues" evidence="1">
    <location>
        <begin position="123"/>
        <end position="137"/>
    </location>
</feature>
<feature type="region of interest" description="Disordered" evidence="1">
    <location>
        <begin position="84"/>
        <end position="188"/>
    </location>
</feature>
<feature type="non-terminal residue" evidence="2">
    <location>
        <position position="231"/>
    </location>
</feature>
<feature type="compositionally biased region" description="Basic and acidic residues" evidence="1">
    <location>
        <begin position="138"/>
        <end position="148"/>
    </location>
</feature>
<dbReference type="Proteomes" id="UP001208570">
    <property type="component" value="Unassembled WGS sequence"/>
</dbReference>
<feature type="region of interest" description="Disordered" evidence="1">
    <location>
        <begin position="202"/>
        <end position="231"/>
    </location>
</feature>
<dbReference type="EMBL" id="JAODUP010000488">
    <property type="protein sequence ID" value="KAK2148623.1"/>
    <property type="molecule type" value="Genomic_DNA"/>
</dbReference>
<feature type="compositionally biased region" description="Basic and acidic residues" evidence="1">
    <location>
        <begin position="221"/>
        <end position="231"/>
    </location>
</feature>
<reference evidence="2" key="1">
    <citation type="journal article" date="2023" name="Mol. Biol. Evol.">
        <title>Third-Generation Sequencing Reveals the Adaptive Role of the Epigenome in Three Deep-Sea Polychaetes.</title>
        <authorList>
            <person name="Perez M."/>
            <person name="Aroh O."/>
            <person name="Sun Y."/>
            <person name="Lan Y."/>
            <person name="Juniper S.K."/>
            <person name="Young C.R."/>
            <person name="Angers B."/>
            <person name="Qian P.Y."/>
        </authorList>
    </citation>
    <scope>NUCLEOTIDE SEQUENCE</scope>
    <source>
        <strain evidence="2">P08H-3</strain>
    </source>
</reference>
<dbReference type="AlphaFoldDB" id="A0AAD9J8W0"/>
<keyword evidence="3" id="KW-1185">Reference proteome</keyword>
<evidence type="ECO:0000313" key="2">
    <source>
        <dbReference type="EMBL" id="KAK2148623.1"/>
    </source>
</evidence>
<sequence length="231" mass="25317">MATITMASNLSDLSDMPKASQLGIEMHRKALDGIEKLQTRMEQQLTWIDEALVEARKTFASPQIYLIPKTPSAKRNRRLAQITEDEESIDDENDGEDYAPRVQQKKKKQKFSSRRAKAACKQGGTTSASSQDESMSIDTEHGSSESDRTGSGTRRKKNVAVLAPGTRSMRATRNHKVNAEDCNGPPPVMGSEAMFKTCTDQNISKKTGAPSPVVVDNGCTGDRKDSPITNK</sequence>
<name>A0AAD9J8W0_9ANNE</name>
<feature type="compositionally biased region" description="Acidic residues" evidence="1">
    <location>
        <begin position="84"/>
        <end position="97"/>
    </location>
</feature>
<organism evidence="2 3">
    <name type="scientific">Paralvinella palmiformis</name>
    <dbReference type="NCBI Taxonomy" id="53620"/>
    <lineage>
        <taxon>Eukaryota</taxon>
        <taxon>Metazoa</taxon>
        <taxon>Spiralia</taxon>
        <taxon>Lophotrochozoa</taxon>
        <taxon>Annelida</taxon>
        <taxon>Polychaeta</taxon>
        <taxon>Sedentaria</taxon>
        <taxon>Canalipalpata</taxon>
        <taxon>Terebellida</taxon>
        <taxon>Terebelliformia</taxon>
        <taxon>Alvinellidae</taxon>
        <taxon>Paralvinella</taxon>
    </lineage>
</organism>
<protein>
    <submittedName>
        <fullName evidence="2">Uncharacterized protein</fullName>
    </submittedName>
</protein>
<feature type="compositionally biased region" description="Basic residues" evidence="1">
    <location>
        <begin position="103"/>
        <end position="118"/>
    </location>
</feature>
<gene>
    <name evidence="2" type="ORF">LSH36_488g02000</name>
</gene>
<accession>A0AAD9J8W0</accession>
<evidence type="ECO:0000256" key="1">
    <source>
        <dbReference type="SAM" id="MobiDB-lite"/>
    </source>
</evidence>